<keyword evidence="2" id="KW-0119">Carbohydrate metabolism</keyword>
<evidence type="ECO:0000256" key="2">
    <source>
        <dbReference type="ARBA" id="ARBA00023277"/>
    </source>
</evidence>
<organism evidence="4">
    <name type="scientific">hydrothermal vent metagenome</name>
    <dbReference type="NCBI Taxonomy" id="652676"/>
    <lineage>
        <taxon>unclassified sequences</taxon>
        <taxon>metagenomes</taxon>
        <taxon>ecological metagenomes</taxon>
    </lineage>
</organism>
<feature type="domain" description="NAD-dependent epimerase/dehydratase" evidence="3">
    <location>
        <begin position="3"/>
        <end position="202"/>
    </location>
</feature>
<reference evidence="4" key="1">
    <citation type="submission" date="2018-06" db="EMBL/GenBank/DDBJ databases">
        <authorList>
            <person name="Zhirakovskaya E."/>
        </authorList>
    </citation>
    <scope>NUCLEOTIDE SEQUENCE</scope>
</reference>
<dbReference type="EMBL" id="UOEM01000008">
    <property type="protein sequence ID" value="VAW10245.1"/>
    <property type="molecule type" value="Genomic_DNA"/>
</dbReference>
<dbReference type="CDD" id="cd05238">
    <property type="entry name" value="Gne_like_SDR_e"/>
    <property type="match status" value="1"/>
</dbReference>
<dbReference type="SUPFAM" id="SSF51735">
    <property type="entry name" value="NAD(P)-binding Rossmann-fold domains"/>
    <property type="match status" value="1"/>
</dbReference>
<accession>A0A3B0SWB8</accession>
<dbReference type="AlphaFoldDB" id="A0A3B0SWB8"/>
<proteinExistence type="predicted"/>
<keyword evidence="1" id="KW-0521">NADP</keyword>
<dbReference type="InterPro" id="IPR001509">
    <property type="entry name" value="Epimerase_deHydtase"/>
</dbReference>
<dbReference type="InterPro" id="IPR036291">
    <property type="entry name" value="NAD(P)-bd_dom_sf"/>
</dbReference>
<protein>
    <submittedName>
        <fullName evidence="4">Nucleoside-diphosphate-sugar epimerases</fullName>
    </submittedName>
</protein>
<dbReference type="Pfam" id="PF01370">
    <property type="entry name" value="Epimerase"/>
    <property type="match status" value="1"/>
</dbReference>
<dbReference type="NCBIfam" id="NF043036">
    <property type="entry name" value="ErythonDh"/>
    <property type="match status" value="1"/>
</dbReference>
<dbReference type="PANTHER" id="PTHR43103">
    <property type="entry name" value="NUCLEOSIDE-DIPHOSPHATE-SUGAR EPIMERASE"/>
    <property type="match status" value="1"/>
</dbReference>
<evidence type="ECO:0000313" key="4">
    <source>
        <dbReference type="EMBL" id="VAW10245.1"/>
    </source>
</evidence>
<evidence type="ECO:0000256" key="1">
    <source>
        <dbReference type="ARBA" id="ARBA00022857"/>
    </source>
</evidence>
<evidence type="ECO:0000259" key="3">
    <source>
        <dbReference type="Pfam" id="PF01370"/>
    </source>
</evidence>
<dbReference type="PANTHER" id="PTHR43103:SF3">
    <property type="entry name" value="ADP-L-GLYCERO-D-MANNO-HEPTOSE-6-EPIMERASE"/>
    <property type="match status" value="1"/>
</dbReference>
<name>A0A3B0SWB8_9ZZZZ</name>
<gene>
    <name evidence="4" type="ORF">MNBD_ALPHA09-618</name>
</gene>
<dbReference type="Gene3D" id="3.90.25.10">
    <property type="entry name" value="UDP-galactose 4-epimerase, domain 1"/>
    <property type="match status" value="1"/>
</dbReference>
<sequence length="323" mass="35044">MRVVITGAGGFIGRKLVDRLVRDGEISGQRITHLTQADLAPPHAPAHAPFPIVSVGGNLSRNGEAERLLTHPHDLVIHLATLASGGSEEDFDGGMNANFHATRFLWEAIRQAGHHPRVVFTSSIAVFGAPFPDPIPDDFHLQPLTSYGVQKAIGELQLMDYTRKGFFDGIAIRLPTVVVRPGKPNSAASSFFSGIIREPLQGIEATCPVDKNQLHWFASPRAVIGFLLHAASIDGKKMGPRRALTMPGLGLSIGEVVEALDRVAGPEVVKLIRFERDERIARIVSGWPTRFTATRGQDLGFEPDPDFDTIIGAFMADELGMKV</sequence>
<dbReference type="Gene3D" id="3.40.50.720">
    <property type="entry name" value="NAD(P)-binding Rossmann-like Domain"/>
    <property type="match status" value="1"/>
</dbReference>
<dbReference type="GO" id="GO:0016491">
    <property type="term" value="F:oxidoreductase activity"/>
    <property type="evidence" value="ECO:0007669"/>
    <property type="project" value="InterPro"/>
</dbReference>
<dbReference type="InterPro" id="IPR050005">
    <property type="entry name" value="DenD"/>
</dbReference>